<reference evidence="1 2" key="1">
    <citation type="journal article" date="2018" name="Nat. Ecol. Evol.">
        <title>Pezizomycetes genomes reveal the molecular basis of ectomycorrhizal truffle lifestyle.</title>
        <authorList>
            <person name="Murat C."/>
            <person name="Payen T."/>
            <person name="Noel B."/>
            <person name="Kuo A."/>
            <person name="Morin E."/>
            <person name="Chen J."/>
            <person name="Kohler A."/>
            <person name="Krizsan K."/>
            <person name="Balestrini R."/>
            <person name="Da Silva C."/>
            <person name="Montanini B."/>
            <person name="Hainaut M."/>
            <person name="Levati E."/>
            <person name="Barry K.W."/>
            <person name="Belfiori B."/>
            <person name="Cichocki N."/>
            <person name="Clum A."/>
            <person name="Dockter R.B."/>
            <person name="Fauchery L."/>
            <person name="Guy J."/>
            <person name="Iotti M."/>
            <person name="Le Tacon F."/>
            <person name="Lindquist E.A."/>
            <person name="Lipzen A."/>
            <person name="Malagnac F."/>
            <person name="Mello A."/>
            <person name="Molinier V."/>
            <person name="Miyauchi S."/>
            <person name="Poulain J."/>
            <person name="Riccioni C."/>
            <person name="Rubini A."/>
            <person name="Sitrit Y."/>
            <person name="Splivallo R."/>
            <person name="Traeger S."/>
            <person name="Wang M."/>
            <person name="Zifcakova L."/>
            <person name="Wipf D."/>
            <person name="Zambonelli A."/>
            <person name="Paolocci F."/>
            <person name="Nowrousian M."/>
            <person name="Ottonello S."/>
            <person name="Baldrian P."/>
            <person name="Spatafora J.W."/>
            <person name="Henrissat B."/>
            <person name="Nagy L.G."/>
            <person name="Aury J.M."/>
            <person name="Wincker P."/>
            <person name="Grigoriev I.V."/>
            <person name="Bonfante P."/>
            <person name="Martin F.M."/>
        </authorList>
    </citation>
    <scope>NUCLEOTIDE SEQUENCE [LARGE SCALE GENOMIC DNA]</scope>
    <source>
        <strain evidence="1 2">120613-1</strain>
    </source>
</reference>
<sequence>MTRVHERKEKQPILHGSLPSARVTYRRPRSGEPTLCDLDAEINTLQADLDSKVRRFHKIMHDHYRRRRQFEAEVNKHFAEIHEQFVELNNELANGSVEADRLFVKVENMFAKVDNLLVNVHNKLAKVDTRLAEHLTPLMRNFNHREERSVHQL</sequence>
<dbReference type="EMBL" id="ML120653">
    <property type="protein sequence ID" value="RPA88842.1"/>
    <property type="molecule type" value="Genomic_DNA"/>
</dbReference>
<keyword evidence="2" id="KW-1185">Reference proteome</keyword>
<proteinExistence type="predicted"/>
<evidence type="ECO:0000313" key="1">
    <source>
        <dbReference type="EMBL" id="RPA88842.1"/>
    </source>
</evidence>
<protein>
    <submittedName>
        <fullName evidence="1">Uncharacterized protein</fullName>
    </submittedName>
</protein>
<accession>A0A3N4IRQ1</accession>
<dbReference type="Proteomes" id="UP000276215">
    <property type="component" value="Unassembled WGS sequence"/>
</dbReference>
<gene>
    <name evidence="1" type="ORF">L873DRAFT_1823931</name>
</gene>
<evidence type="ECO:0000313" key="2">
    <source>
        <dbReference type="Proteomes" id="UP000276215"/>
    </source>
</evidence>
<organism evidence="1 2">
    <name type="scientific">Choiromyces venosus 120613-1</name>
    <dbReference type="NCBI Taxonomy" id="1336337"/>
    <lineage>
        <taxon>Eukaryota</taxon>
        <taxon>Fungi</taxon>
        <taxon>Dikarya</taxon>
        <taxon>Ascomycota</taxon>
        <taxon>Pezizomycotina</taxon>
        <taxon>Pezizomycetes</taxon>
        <taxon>Pezizales</taxon>
        <taxon>Tuberaceae</taxon>
        <taxon>Choiromyces</taxon>
    </lineage>
</organism>
<name>A0A3N4IRQ1_9PEZI</name>
<dbReference type="AlphaFoldDB" id="A0A3N4IRQ1"/>